<dbReference type="HOGENOM" id="CLU_015846_11_2_11"/>
<comment type="catalytic activity">
    <reaction evidence="9 11">
        <text>6-carboxyhexanoyl-[ACP] + L-alanine + H(+) = (8S)-8-amino-7-oxononanoate + holo-[ACP] + CO2</text>
        <dbReference type="Rhea" id="RHEA:42288"/>
        <dbReference type="Rhea" id="RHEA-COMP:9685"/>
        <dbReference type="Rhea" id="RHEA-COMP:9955"/>
        <dbReference type="ChEBI" id="CHEBI:15378"/>
        <dbReference type="ChEBI" id="CHEBI:16526"/>
        <dbReference type="ChEBI" id="CHEBI:57972"/>
        <dbReference type="ChEBI" id="CHEBI:64479"/>
        <dbReference type="ChEBI" id="CHEBI:78846"/>
        <dbReference type="ChEBI" id="CHEBI:149468"/>
        <dbReference type="EC" id="2.3.1.47"/>
    </reaction>
</comment>
<dbReference type="GO" id="GO:0009102">
    <property type="term" value="P:biotin biosynthetic process"/>
    <property type="evidence" value="ECO:0007669"/>
    <property type="project" value="UniProtKB-UniRule"/>
</dbReference>
<evidence type="ECO:0000256" key="11">
    <source>
        <dbReference type="RuleBase" id="RU003693"/>
    </source>
</evidence>
<dbReference type="EMBL" id="CP001854">
    <property type="protein sequence ID" value="ADB49998.1"/>
    <property type="molecule type" value="Genomic_DNA"/>
</dbReference>
<feature type="region of interest" description="Disordered" evidence="12">
    <location>
        <begin position="441"/>
        <end position="501"/>
    </location>
</feature>
<dbReference type="PROSITE" id="PS00599">
    <property type="entry name" value="AA_TRANSFER_CLASS_2"/>
    <property type="match status" value="1"/>
</dbReference>
<dbReference type="Gene3D" id="3.40.640.10">
    <property type="entry name" value="Type I PLP-dependent aspartate aminotransferase-like (Major domain)"/>
    <property type="match status" value="1"/>
</dbReference>
<dbReference type="InterPro" id="IPR015422">
    <property type="entry name" value="PyrdxlP-dep_Trfase_small"/>
</dbReference>
<keyword evidence="15" id="KW-1185">Reference proteome</keyword>
<dbReference type="InterPro" id="IPR050087">
    <property type="entry name" value="AON_synthase_class-II"/>
</dbReference>
<gene>
    <name evidence="14" type="ordered locus">Cwoe_1570</name>
</gene>
<reference evidence="15" key="2">
    <citation type="submission" date="2010-01" db="EMBL/GenBank/DDBJ databases">
        <title>The complete genome of Conexibacter woesei DSM 14684.</title>
        <authorList>
            <consortium name="US DOE Joint Genome Institute (JGI-PGF)"/>
            <person name="Lucas S."/>
            <person name="Copeland A."/>
            <person name="Lapidus A."/>
            <person name="Glavina del Rio T."/>
            <person name="Dalin E."/>
            <person name="Tice H."/>
            <person name="Bruce D."/>
            <person name="Goodwin L."/>
            <person name="Pitluck S."/>
            <person name="Kyrpides N."/>
            <person name="Mavromatis K."/>
            <person name="Ivanova N."/>
            <person name="Mikhailova N."/>
            <person name="Chertkov O."/>
            <person name="Brettin T."/>
            <person name="Detter J.C."/>
            <person name="Han C."/>
            <person name="Larimer F."/>
            <person name="Land M."/>
            <person name="Hauser L."/>
            <person name="Markowitz V."/>
            <person name="Cheng J.-F."/>
            <person name="Hugenholtz P."/>
            <person name="Woyke T."/>
            <person name="Wu D."/>
            <person name="Pukall R."/>
            <person name="Steenblock K."/>
            <person name="Schneider S."/>
            <person name="Klenk H.-P."/>
            <person name="Eisen J.A."/>
        </authorList>
    </citation>
    <scope>NUCLEOTIDE SEQUENCE [LARGE SCALE GENOMIC DNA]</scope>
    <source>
        <strain evidence="15">DSM 14684 / CIP 108061 / JCM 11494 / NBRC 100937 / ID131577</strain>
    </source>
</reference>
<dbReference type="Proteomes" id="UP000008229">
    <property type="component" value="Chromosome"/>
</dbReference>
<dbReference type="GO" id="GO:0008710">
    <property type="term" value="F:8-amino-7-oxononanoate synthase activity"/>
    <property type="evidence" value="ECO:0007669"/>
    <property type="project" value="UniProtKB-UniRule"/>
</dbReference>
<comment type="pathway">
    <text evidence="3 11">Cofactor biosynthesis; biotin biosynthesis.</text>
</comment>
<dbReference type="InterPro" id="IPR004839">
    <property type="entry name" value="Aminotransferase_I/II_large"/>
</dbReference>
<dbReference type="OrthoDB" id="9807157at2"/>
<dbReference type="KEGG" id="cwo:Cwoe_1570"/>
<feature type="modified residue" description="N6-(pyridoxal phosphate)lysine" evidence="10">
    <location>
        <position position="235"/>
    </location>
</feature>
<dbReference type="InterPro" id="IPR001917">
    <property type="entry name" value="Aminotrans_II_pyridoxalP_BS"/>
</dbReference>
<evidence type="ECO:0000256" key="5">
    <source>
        <dbReference type="ARBA" id="ARBA00011738"/>
    </source>
</evidence>
<keyword evidence="14" id="KW-0012">Acyltransferase</keyword>
<dbReference type="CDD" id="cd06454">
    <property type="entry name" value="KBL_like"/>
    <property type="match status" value="1"/>
</dbReference>
<dbReference type="STRING" id="469383.Cwoe_1570"/>
<evidence type="ECO:0000256" key="7">
    <source>
        <dbReference type="ARBA" id="ARBA00022756"/>
    </source>
</evidence>
<evidence type="ECO:0000313" key="15">
    <source>
        <dbReference type="Proteomes" id="UP000008229"/>
    </source>
</evidence>
<evidence type="ECO:0000256" key="9">
    <source>
        <dbReference type="ARBA" id="ARBA00047715"/>
    </source>
</evidence>
<feature type="compositionally biased region" description="Low complexity" evidence="12">
    <location>
        <begin position="477"/>
        <end position="486"/>
    </location>
</feature>
<evidence type="ECO:0000256" key="3">
    <source>
        <dbReference type="ARBA" id="ARBA00004746"/>
    </source>
</evidence>
<dbReference type="Gene3D" id="3.90.1150.10">
    <property type="entry name" value="Aspartate Aminotransferase, domain 1"/>
    <property type="match status" value="1"/>
</dbReference>
<dbReference type="InterPro" id="IPR004723">
    <property type="entry name" value="AONS_Archaea/Proteobacteria"/>
</dbReference>
<keyword evidence="8 10" id="KW-0663">Pyridoxal phosphate</keyword>
<dbReference type="RefSeq" id="WP_012933049.1">
    <property type="nucleotide sequence ID" value="NC_013739.1"/>
</dbReference>
<keyword evidence="6 11" id="KW-0808">Transferase</keyword>
<dbReference type="PANTHER" id="PTHR13693:SF100">
    <property type="entry name" value="8-AMINO-7-OXONONANOATE SYNTHASE"/>
    <property type="match status" value="1"/>
</dbReference>
<comment type="cofactor">
    <cofactor evidence="1 10 11">
        <name>pyridoxal 5'-phosphate</name>
        <dbReference type="ChEBI" id="CHEBI:597326"/>
    </cofactor>
</comment>
<sequence>MIEIEARLDELEQLGLARRTRLVSGPQGPRVVLDGKPVLLLCSNNYLGLADHPAVREAAADAAMRWGVGSGASRLVSGTMTIHRRLEERLASFERRQAALLFGSGYLANVGVVSSLARAGDVVFSDELNHASIVDGCRLSRADVFIYEHGDVEHLEWGLREADGRGALIVTDGVFSMDGDVAPLPELVDLAQRYDVRLVVDEAHGTGTLGPGGRGAVADAGVEDEVDVIVGTLGKALGSYGAYVACDLQMARYLTNAARALIYSTAPAPPAVAGALAALSLLEEQPRRVEKLQANAALLRSELAGQGFEVSGGACTPIVPLVLGDAAVALRTCEKALERGVFAQAIRPPTVPSGTSRLRLTVMASHSKSELRDAARALAQAAKAAGVQPEELHPPQAQHVAESAPVAGAAVVAGRRAPRDARHAALWDDGEGDLWVERRRPAAAAGGAASGASRGAQDGAGQPPFDAETDGPPPPRAGRTAAQAQGIFDVEAPGTLVEHAA</sequence>
<dbReference type="NCBIfam" id="TIGR00858">
    <property type="entry name" value="bioF"/>
    <property type="match status" value="1"/>
</dbReference>
<evidence type="ECO:0000256" key="1">
    <source>
        <dbReference type="ARBA" id="ARBA00001933"/>
    </source>
</evidence>
<comment type="function">
    <text evidence="2 11">Catalyzes the decarboxylative condensation of pimeloyl-[acyl-carrier protein] and L-alanine to produce 8-amino-7-oxononanoate (AON), [acyl-carrier protein], and carbon dioxide.</text>
</comment>
<evidence type="ECO:0000256" key="12">
    <source>
        <dbReference type="SAM" id="MobiDB-lite"/>
    </source>
</evidence>
<organism evidence="14 15">
    <name type="scientific">Conexibacter woesei (strain DSM 14684 / CCUG 47730 / CIP 108061 / JCM 11494 / NBRC 100937 / ID131577)</name>
    <dbReference type="NCBI Taxonomy" id="469383"/>
    <lineage>
        <taxon>Bacteria</taxon>
        <taxon>Bacillati</taxon>
        <taxon>Actinomycetota</taxon>
        <taxon>Thermoleophilia</taxon>
        <taxon>Solirubrobacterales</taxon>
        <taxon>Conexibacteraceae</taxon>
        <taxon>Conexibacter</taxon>
    </lineage>
</organism>
<dbReference type="Pfam" id="PF00155">
    <property type="entry name" value="Aminotran_1_2"/>
    <property type="match status" value="1"/>
</dbReference>
<dbReference type="SUPFAM" id="SSF53383">
    <property type="entry name" value="PLP-dependent transferases"/>
    <property type="match status" value="1"/>
</dbReference>
<dbReference type="AlphaFoldDB" id="D3F022"/>
<dbReference type="UniPathway" id="UPA00078"/>
<protein>
    <recommendedName>
        <fullName evidence="11">8-amino-7-ketopelargonate synthase</fullName>
        <ecNumber evidence="11">2.3.1.47</ecNumber>
    </recommendedName>
</protein>
<evidence type="ECO:0000256" key="6">
    <source>
        <dbReference type="ARBA" id="ARBA00022679"/>
    </source>
</evidence>
<name>D3F022_CONWI</name>
<evidence type="ECO:0000256" key="4">
    <source>
        <dbReference type="ARBA" id="ARBA00010008"/>
    </source>
</evidence>
<proteinExistence type="inferred from homology"/>
<comment type="subunit">
    <text evidence="5 11">Homodimer.</text>
</comment>
<dbReference type="InterPro" id="IPR015424">
    <property type="entry name" value="PyrdxlP-dep_Trfase"/>
</dbReference>
<dbReference type="eggNOG" id="COG0156">
    <property type="taxonomic scope" value="Bacteria"/>
</dbReference>
<keyword evidence="7" id="KW-0093">Biotin biosynthesis</keyword>
<evidence type="ECO:0000256" key="2">
    <source>
        <dbReference type="ARBA" id="ARBA00002513"/>
    </source>
</evidence>
<comment type="similarity">
    <text evidence="4 11">Belongs to the class-II pyridoxal-phosphate-dependent aminotransferase family. BioF subfamily.</text>
</comment>
<dbReference type="PANTHER" id="PTHR13693">
    <property type="entry name" value="CLASS II AMINOTRANSFERASE/8-AMINO-7-OXONONANOATE SYNTHASE"/>
    <property type="match status" value="1"/>
</dbReference>
<dbReference type="EC" id="2.3.1.47" evidence="11"/>
<reference evidence="14 15" key="1">
    <citation type="journal article" date="2010" name="Stand. Genomic Sci.">
        <title>Complete genome sequence of Conexibacter woesei type strain (ID131577).</title>
        <authorList>
            <person name="Pukall R."/>
            <person name="Lapidus A."/>
            <person name="Glavina Del Rio T."/>
            <person name="Copeland A."/>
            <person name="Tice H."/>
            <person name="Cheng J.-F."/>
            <person name="Lucas S."/>
            <person name="Chen F."/>
            <person name="Nolan M."/>
            <person name="Bruce D."/>
            <person name="Goodwin L."/>
            <person name="Pitluck S."/>
            <person name="Mavromatis K."/>
            <person name="Ivanova N."/>
            <person name="Ovchinnikova G."/>
            <person name="Pati A."/>
            <person name="Chen A."/>
            <person name="Palaniappan K."/>
            <person name="Land M."/>
            <person name="Hauser L."/>
            <person name="Chang Y.-J."/>
            <person name="Jeffries C.D."/>
            <person name="Chain P."/>
            <person name="Meincke L."/>
            <person name="Sims D."/>
            <person name="Brettin T."/>
            <person name="Detter J.C."/>
            <person name="Rohde M."/>
            <person name="Goeker M."/>
            <person name="Bristow J."/>
            <person name="Eisen J.A."/>
            <person name="Markowitz V."/>
            <person name="Kyrpides N.C."/>
            <person name="Klenk H.-P."/>
            <person name="Hugenholtz P."/>
        </authorList>
    </citation>
    <scope>NUCLEOTIDE SEQUENCE [LARGE SCALE GENOMIC DNA]</scope>
    <source>
        <strain evidence="15">DSM 14684 / CIP 108061 / JCM 11494 / NBRC 100937 / ID131577</strain>
    </source>
</reference>
<feature type="compositionally biased region" description="Low complexity" evidence="12">
    <location>
        <begin position="442"/>
        <end position="462"/>
    </location>
</feature>
<feature type="domain" description="Aminotransferase class I/classII large" evidence="13">
    <location>
        <begin position="37"/>
        <end position="378"/>
    </location>
</feature>
<evidence type="ECO:0000313" key="14">
    <source>
        <dbReference type="EMBL" id="ADB49998.1"/>
    </source>
</evidence>
<evidence type="ECO:0000256" key="10">
    <source>
        <dbReference type="PIRSR" id="PIRSR604723-51"/>
    </source>
</evidence>
<evidence type="ECO:0000256" key="8">
    <source>
        <dbReference type="ARBA" id="ARBA00022898"/>
    </source>
</evidence>
<dbReference type="InterPro" id="IPR015421">
    <property type="entry name" value="PyrdxlP-dep_Trfase_major"/>
</dbReference>
<evidence type="ECO:0000259" key="13">
    <source>
        <dbReference type="Pfam" id="PF00155"/>
    </source>
</evidence>
<accession>D3F022</accession>
<dbReference type="GO" id="GO:0030170">
    <property type="term" value="F:pyridoxal phosphate binding"/>
    <property type="evidence" value="ECO:0007669"/>
    <property type="project" value="InterPro"/>
</dbReference>